<dbReference type="InterPro" id="IPR032780">
    <property type="entry name" value="DNA_pol3_delt_C"/>
</dbReference>
<dbReference type="Gene3D" id="3.40.50.300">
    <property type="entry name" value="P-loop containing nucleotide triphosphate hydrolases"/>
    <property type="match status" value="1"/>
</dbReference>
<comment type="similarity">
    <text evidence="8">Belongs to the DNA polymerase HolA subunit family.</text>
</comment>
<dbReference type="EMBL" id="CP113403">
    <property type="protein sequence ID" value="WAI17648.1"/>
    <property type="molecule type" value="Genomic_DNA"/>
</dbReference>
<dbReference type="InterPro" id="IPR027417">
    <property type="entry name" value="P-loop_NTPase"/>
</dbReference>
<keyword evidence="5" id="KW-0235">DNA replication</keyword>
<evidence type="ECO:0000256" key="1">
    <source>
        <dbReference type="ARBA" id="ARBA00012417"/>
    </source>
</evidence>
<evidence type="ECO:0000313" key="13">
    <source>
        <dbReference type="EMBL" id="WAI17648.1"/>
    </source>
</evidence>
<dbReference type="PANTHER" id="PTHR34388:SF1">
    <property type="entry name" value="DNA POLYMERASE III SUBUNIT DELTA"/>
    <property type="match status" value="1"/>
</dbReference>
<evidence type="ECO:0000259" key="12">
    <source>
        <dbReference type="Pfam" id="PF14840"/>
    </source>
</evidence>
<evidence type="ECO:0000256" key="4">
    <source>
        <dbReference type="ARBA" id="ARBA00022695"/>
    </source>
</evidence>
<evidence type="ECO:0000256" key="8">
    <source>
        <dbReference type="ARBA" id="ARBA00034754"/>
    </source>
</evidence>
<dbReference type="Proteomes" id="UP001163441">
    <property type="component" value="Chromosome"/>
</dbReference>
<proteinExistence type="inferred from homology"/>
<evidence type="ECO:0000256" key="7">
    <source>
        <dbReference type="ARBA" id="ARBA00026073"/>
    </source>
</evidence>
<keyword evidence="6" id="KW-0239">DNA-directed DNA polymerase</keyword>
<dbReference type="Gene3D" id="1.20.272.10">
    <property type="match status" value="1"/>
</dbReference>
<evidence type="ECO:0000256" key="5">
    <source>
        <dbReference type="ARBA" id="ARBA00022705"/>
    </source>
</evidence>
<sequence length="336" mass="40666">MKFIYSEELKRKIIKNLNLFYIFLGEDLIFLKKNEKIILDFAKKQDFKENNIINVEKITDWNKIISFYSSNNLFFKKKVLIINLIIKNLNSLLIKNINKLFFVKNLDILTILKFNHLSNDFKNYLLKQKNIFNANIVWCFTPYGSNFKKWLLYELKEKKIEITENAFLLLYKFYEGNTLFIYNILNIMILTWKNEKITSKKLKNIINKFAIFTPSDWINSIFENKIKHAFYILDTFRKQKYNPLILVRSLQKDLLTLVNMKREKKTNMNLFFKQNNIFFNRIKFFNFAIESINFNNFLKVIRILLQTDIKIKVEYNYNVWTELKTLTLLLSSKIKN</sequence>
<dbReference type="InterPro" id="IPR005790">
    <property type="entry name" value="DNA_polIII_delta"/>
</dbReference>
<evidence type="ECO:0000256" key="2">
    <source>
        <dbReference type="ARBA" id="ARBA00017703"/>
    </source>
</evidence>
<evidence type="ECO:0000256" key="9">
    <source>
        <dbReference type="ARBA" id="ARBA00049244"/>
    </source>
</evidence>
<dbReference type="RefSeq" id="WP_158360723.1">
    <property type="nucleotide sequence ID" value="NZ_CP034897.1"/>
</dbReference>
<dbReference type="SUPFAM" id="SSF48019">
    <property type="entry name" value="post-AAA+ oligomerization domain-like"/>
    <property type="match status" value="1"/>
</dbReference>
<comment type="catalytic activity">
    <reaction evidence="9">
        <text>DNA(n) + a 2'-deoxyribonucleoside 5'-triphosphate = DNA(n+1) + diphosphate</text>
        <dbReference type="Rhea" id="RHEA:22508"/>
        <dbReference type="Rhea" id="RHEA-COMP:17339"/>
        <dbReference type="Rhea" id="RHEA-COMP:17340"/>
        <dbReference type="ChEBI" id="CHEBI:33019"/>
        <dbReference type="ChEBI" id="CHEBI:61560"/>
        <dbReference type="ChEBI" id="CHEBI:173112"/>
        <dbReference type="EC" id="2.7.7.7"/>
    </reaction>
</comment>
<gene>
    <name evidence="13" type="primary">holA</name>
    <name evidence="13" type="ORF">OWM53_02270</name>
</gene>
<reference evidence="13" key="1">
    <citation type="submission" date="2022-11" db="EMBL/GenBank/DDBJ databases">
        <title>The whole genome sequencing of pests is an important tool to study the evolution of the plant-insect interaction and insecticide resistance.</title>
        <authorList>
            <person name="Kananovich Y."/>
        </authorList>
    </citation>
    <scope>NUCLEOTIDE SEQUENCE</scope>
    <source>
        <strain evidence="13">BSU_Aph_2016</strain>
    </source>
</reference>
<dbReference type="GO" id="GO:0009360">
    <property type="term" value="C:DNA polymerase III complex"/>
    <property type="evidence" value="ECO:0007669"/>
    <property type="project" value="UniProtKB-UniRule"/>
</dbReference>
<dbReference type="OrthoDB" id="9770982at2"/>
<name>A0A4D6XUX8_9GAMM</name>
<keyword evidence="4 13" id="KW-0548">Nucleotidyltransferase</keyword>
<feature type="domain" description="DNA polymerase III delta N-terminal" evidence="11">
    <location>
        <begin position="21"/>
        <end position="127"/>
    </location>
</feature>
<dbReference type="GO" id="GO:0003677">
    <property type="term" value="F:DNA binding"/>
    <property type="evidence" value="ECO:0007669"/>
    <property type="project" value="InterPro"/>
</dbReference>
<dbReference type="EC" id="2.7.7.7" evidence="1 10"/>
<feature type="domain" description="DNA polymerase III subunit delta C-terminal" evidence="12">
    <location>
        <begin position="214"/>
        <end position="333"/>
    </location>
</feature>
<keyword evidence="3 13" id="KW-0808">Transferase</keyword>
<dbReference type="AlphaFoldDB" id="A0A4D6XUX8"/>
<dbReference type="SUPFAM" id="SSF52540">
    <property type="entry name" value="P-loop containing nucleoside triphosphate hydrolases"/>
    <property type="match status" value="1"/>
</dbReference>
<dbReference type="InterPro" id="IPR010372">
    <property type="entry name" value="DNA_pol3_delta_N"/>
</dbReference>
<accession>A0A4D6XUX8</accession>
<dbReference type="NCBIfam" id="TIGR01128">
    <property type="entry name" value="holA"/>
    <property type="match status" value="1"/>
</dbReference>
<evidence type="ECO:0000259" key="11">
    <source>
        <dbReference type="Pfam" id="PF06144"/>
    </source>
</evidence>
<evidence type="ECO:0000256" key="3">
    <source>
        <dbReference type="ARBA" id="ARBA00022679"/>
    </source>
</evidence>
<protein>
    <recommendedName>
        <fullName evidence="2 10">DNA polymerase III subunit delta</fullName>
        <ecNumber evidence="1 10">2.7.7.7</ecNumber>
    </recommendedName>
</protein>
<evidence type="ECO:0000313" key="14">
    <source>
        <dbReference type="Proteomes" id="UP001163441"/>
    </source>
</evidence>
<dbReference type="PANTHER" id="PTHR34388">
    <property type="entry name" value="DNA POLYMERASE III SUBUNIT DELTA"/>
    <property type="match status" value="1"/>
</dbReference>
<evidence type="ECO:0000256" key="6">
    <source>
        <dbReference type="ARBA" id="ARBA00022932"/>
    </source>
</evidence>
<evidence type="ECO:0000256" key="10">
    <source>
        <dbReference type="NCBIfam" id="TIGR01128"/>
    </source>
</evidence>
<dbReference type="Pfam" id="PF06144">
    <property type="entry name" value="DNA_pol3_delta"/>
    <property type="match status" value="1"/>
</dbReference>
<dbReference type="Gene3D" id="1.10.8.60">
    <property type="match status" value="1"/>
</dbReference>
<dbReference type="GO" id="GO:0006261">
    <property type="term" value="P:DNA-templated DNA replication"/>
    <property type="evidence" value="ECO:0007669"/>
    <property type="project" value="TreeGrafter"/>
</dbReference>
<comment type="subunit">
    <text evidence="7">DNA polymerase III contains a core (composed of alpha, epsilon and theta chains) that associates with a tau subunit. This core dimerizes to form the POLIII' complex. PolIII' associates with the gamma complex (composed of gamma, delta, delta', psi and chi chains) and with the beta chain to form the complete DNA polymerase III complex.</text>
</comment>
<organism evidence="13 14">
    <name type="scientific">Buchnera aphidicola</name>
    <name type="common">Aphis craccivora</name>
    <dbReference type="NCBI Taxonomy" id="466616"/>
    <lineage>
        <taxon>Bacteria</taxon>
        <taxon>Pseudomonadati</taxon>
        <taxon>Pseudomonadota</taxon>
        <taxon>Gammaproteobacteria</taxon>
        <taxon>Enterobacterales</taxon>
        <taxon>Erwiniaceae</taxon>
        <taxon>Buchnera</taxon>
    </lineage>
</organism>
<dbReference type="Pfam" id="PF14840">
    <property type="entry name" value="DNA_pol3_delt_C"/>
    <property type="match status" value="1"/>
</dbReference>
<dbReference type="InterPro" id="IPR008921">
    <property type="entry name" value="DNA_pol3_clamp-load_cplx_C"/>
</dbReference>
<dbReference type="GO" id="GO:0003887">
    <property type="term" value="F:DNA-directed DNA polymerase activity"/>
    <property type="evidence" value="ECO:0007669"/>
    <property type="project" value="UniProtKB-UniRule"/>
</dbReference>